<dbReference type="Gene3D" id="3.10.20.80">
    <property type="entry name" value="Translation initiation factor 3 (IF-3), N-terminal domain"/>
    <property type="match status" value="1"/>
</dbReference>
<keyword evidence="3" id="KW-0648">Protein biosynthesis</keyword>
<evidence type="ECO:0000256" key="3">
    <source>
        <dbReference type="ARBA" id="ARBA00022917"/>
    </source>
</evidence>
<reference evidence="6" key="1">
    <citation type="submission" date="2018-06" db="EMBL/GenBank/DDBJ databases">
        <authorList>
            <person name="Zhirakovskaya E."/>
        </authorList>
    </citation>
    <scope>NUCLEOTIDE SEQUENCE</scope>
</reference>
<dbReference type="NCBIfam" id="TIGR00168">
    <property type="entry name" value="infC"/>
    <property type="match status" value="1"/>
</dbReference>
<dbReference type="PROSITE" id="PS00938">
    <property type="entry name" value="IF3"/>
    <property type="match status" value="1"/>
</dbReference>
<dbReference type="InterPro" id="IPR036788">
    <property type="entry name" value="T_IF-3_C_sf"/>
</dbReference>
<dbReference type="InterPro" id="IPR001288">
    <property type="entry name" value="Translation_initiation_fac_3"/>
</dbReference>
<proteinExistence type="inferred from homology"/>
<name>A0A3B0TFJ4_9ZZZZ</name>
<dbReference type="Gene3D" id="3.30.110.10">
    <property type="entry name" value="Translation initiation factor 3 (IF-3), C-terminal domain"/>
    <property type="match status" value="1"/>
</dbReference>
<dbReference type="InterPro" id="IPR019813">
    <property type="entry name" value="Translation_initiation_fac3_CS"/>
</dbReference>
<dbReference type="SUPFAM" id="SSF55200">
    <property type="entry name" value="Translation initiation factor IF3, C-terminal domain"/>
    <property type="match status" value="1"/>
</dbReference>
<dbReference type="AlphaFoldDB" id="A0A3B0TFJ4"/>
<evidence type="ECO:0000256" key="1">
    <source>
        <dbReference type="ARBA" id="ARBA00005439"/>
    </source>
</evidence>
<gene>
    <name evidence="6" type="ORF">MNBD_BACTEROID05-1115</name>
</gene>
<comment type="similarity">
    <text evidence="1">Belongs to the IF-3 family.</text>
</comment>
<feature type="domain" description="Translation initiation factor 3 C-terminal" evidence="4">
    <location>
        <begin position="55"/>
        <end position="138"/>
    </location>
</feature>
<dbReference type="GO" id="GO:0043022">
    <property type="term" value="F:ribosome binding"/>
    <property type="evidence" value="ECO:0007669"/>
    <property type="project" value="TreeGrafter"/>
</dbReference>
<dbReference type="GO" id="GO:0005829">
    <property type="term" value="C:cytosol"/>
    <property type="evidence" value="ECO:0007669"/>
    <property type="project" value="TreeGrafter"/>
</dbReference>
<sequence>MIKRALDLAKESDLDLVEIAPTAKPPVCRIMDYSKFKYDQEKKERRIKKKQHITHLKQIRLKPHIGEGDYQIKLKQTVNFLEKKDKVKVNMFYRGREIVHKGLGSEILHRIIKDVAEIGQPEKNPSMEGRVMSVVLSPISEKTGK</sequence>
<organism evidence="6">
    <name type="scientific">hydrothermal vent metagenome</name>
    <dbReference type="NCBI Taxonomy" id="652676"/>
    <lineage>
        <taxon>unclassified sequences</taxon>
        <taxon>metagenomes</taxon>
        <taxon>ecological metagenomes</taxon>
    </lineage>
</organism>
<dbReference type="GO" id="GO:0003743">
    <property type="term" value="F:translation initiation factor activity"/>
    <property type="evidence" value="ECO:0007669"/>
    <property type="project" value="UniProtKB-KW"/>
</dbReference>
<dbReference type="SUPFAM" id="SSF54364">
    <property type="entry name" value="Translation initiation factor IF3, N-terminal domain"/>
    <property type="match status" value="1"/>
</dbReference>
<dbReference type="Pfam" id="PF00707">
    <property type="entry name" value="IF3_C"/>
    <property type="match status" value="1"/>
</dbReference>
<evidence type="ECO:0000313" key="6">
    <source>
        <dbReference type="EMBL" id="VAW16688.1"/>
    </source>
</evidence>
<dbReference type="InterPro" id="IPR019814">
    <property type="entry name" value="Translation_initiation_fac_3_N"/>
</dbReference>
<evidence type="ECO:0000259" key="5">
    <source>
        <dbReference type="Pfam" id="PF05198"/>
    </source>
</evidence>
<dbReference type="InterPro" id="IPR036787">
    <property type="entry name" value="T_IF-3_N_sf"/>
</dbReference>
<dbReference type="PANTHER" id="PTHR10938:SF0">
    <property type="entry name" value="TRANSLATION INITIATION FACTOR IF-3, MITOCHONDRIAL"/>
    <property type="match status" value="1"/>
</dbReference>
<accession>A0A3B0TFJ4</accession>
<dbReference type="FunFam" id="3.30.110.10:FF:000001">
    <property type="entry name" value="Translation initiation factor IF-3"/>
    <property type="match status" value="1"/>
</dbReference>
<dbReference type="GO" id="GO:0016020">
    <property type="term" value="C:membrane"/>
    <property type="evidence" value="ECO:0007669"/>
    <property type="project" value="TreeGrafter"/>
</dbReference>
<dbReference type="GO" id="GO:0032790">
    <property type="term" value="P:ribosome disassembly"/>
    <property type="evidence" value="ECO:0007669"/>
    <property type="project" value="TreeGrafter"/>
</dbReference>
<evidence type="ECO:0000256" key="2">
    <source>
        <dbReference type="ARBA" id="ARBA00022540"/>
    </source>
</evidence>
<feature type="domain" description="Translation initiation factor 3 N-terminal" evidence="5">
    <location>
        <begin position="2"/>
        <end position="45"/>
    </location>
</feature>
<evidence type="ECO:0000259" key="4">
    <source>
        <dbReference type="Pfam" id="PF00707"/>
    </source>
</evidence>
<dbReference type="EMBL" id="UOEN01000338">
    <property type="protein sequence ID" value="VAW16688.1"/>
    <property type="molecule type" value="Genomic_DNA"/>
</dbReference>
<keyword evidence="2 6" id="KW-0396">Initiation factor</keyword>
<protein>
    <submittedName>
        <fullName evidence="6">Translation initiation factor 3</fullName>
    </submittedName>
</protein>
<dbReference type="Pfam" id="PF05198">
    <property type="entry name" value="IF3_N"/>
    <property type="match status" value="1"/>
</dbReference>
<dbReference type="InterPro" id="IPR019815">
    <property type="entry name" value="Translation_initiation_fac_3_C"/>
</dbReference>
<dbReference type="PANTHER" id="PTHR10938">
    <property type="entry name" value="TRANSLATION INITIATION FACTOR IF-3"/>
    <property type="match status" value="1"/>
</dbReference>